<feature type="compositionally biased region" description="Polar residues" evidence="1">
    <location>
        <begin position="262"/>
        <end position="271"/>
    </location>
</feature>
<dbReference type="PROSITE" id="PS50190">
    <property type="entry name" value="SEC7"/>
    <property type="match status" value="1"/>
</dbReference>
<dbReference type="Pfam" id="PF01369">
    <property type="entry name" value="Sec7"/>
    <property type="match status" value="1"/>
</dbReference>
<feature type="region of interest" description="Disordered" evidence="1">
    <location>
        <begin position="436"/>
        <end position="473"/>
    </location>
</feature>
<dbReference type="InterPro" id="IPR035999">
    <property type="entry name" value="Sec7_dom_sf"/>
</dbReference>
<keyword evidence="3" id="KW-1185">Reference proteome</keyword>
<feature type="compositionally biased region" description="Polar residues" evidence="1">
    <location>
        <begin position="286"/>
        <end position="300"/>
    </location>
</feature>
<reference evidence="4" key="1">
    <citation type="submission" date="2025-08" db="UniProtKB">
        <authorList>
            <consortium name="RefSeq"/>
        </authorList>
    </citation>
    <scope>IDENTIFICATION</scope>
    <source>
        <tissue evidence="4">Muscle</tissue>
    </source>
</reference>
<feature type="compositionally biased region" description="Polar residues" evidence="1">
    <location>
        <begin position="1441"/>
        <end position="1451"/>
    </location>
</feature>
<dbReference type="InterPro" id="IPR056604">
    <property type="entry name" value="GBF1-like_TPR"/>
</dbReference>
<protein>
    <submittedName>
        <fullName evidence="4">Golgi-specific brefeldin A-resistance guanine nucleotide exchange factor 1-like isoform X1</fullName>
    </submittedName>
</protein>
<proteinExistence type="predicted"/>
<sequence length="1993" mass="223151">MIATTILKMAPPANGVYIVIGEMNMLITAMRKGTRWSTHSYQDEEHDPLLHNFSSLKEVLNHITDLSDLEPTVFLTPFLDVIRSEDTTGPVTGFALSSINKFLTYDLLDVGCETAAVAAENIADAVTHARFVGTDPASDEVVLLNILQVLRMLLLNPLGMLLTNESVCEIMQSCFRICFEMRLSELLRKSAEHVLMDMVQLLFSRLIGFSEDSHWFSSKKLKMRASGIDTSRHARKRRSPRPKHKKYNASSPKKDIPFLTPPASTANSPESSLGVASFNTTAELANPELHSTSSEKTQGPQGLVESEKVIKSSTEETSTPLETNMSSRPQNLLISETKDEIVEDTYFKIENHVTSRDSPTHSHCEEESPCEVIETTITESFSLPHQNTIHVDVHNLASSRFTKDHTLEITEFSERCDSSQATNIEQQQDYIYESSLRDASLSSSNDSRKQGTEPLQNSNNADFVPVQTPGDSESLALETSFPEHRESKNEEYVNPRGVRFTSHQPPKEGLDPLVPYGLPCVRELFRFLVSLICPLDHHNTEMMIQIGLGLLKVALEAGADSIGNFSSLLALVKDDMCRNLFLLLNSERLSLFATTLSVCFLLFEALRTHLKFQLEMYLSRLMEIIVSESAKIFYEQRALALDSVVQLWRIPGLVTELYLNYDCDLYCSNLFEDLTKLLSKNAFPVSGLYSTHLLSLDALLTVIDSIETHCHYRVLTERQSTKDDVKDSLAAAERVQMEMETDLKHEKPESFGLLASGYLVGQKIQEHAKISSSTKIFPPVNTHSNRIPLIKPNRMSISENISSHEELMAVKHKKKLLATGTEQFNSKPSKGISFLQENGLLKDPLDPAEVADFLRDNPRLDKWMIGQYISNRKNLKVLEAFISSFNFEDIRIDEALRMYLETFRLPGEAPLISLLLEHFAEHWHKSNREPFANSDAAFTLAYAIIMLNVDQHNHNVKKQNIPMTSEDFKKNLKNVNGGQDFDEEMLEDVYTAIKNEEIVMPAEQTGLVKENYLWKVLLKRGNGKDGSFIHSPNGLFDHDLFSIIWGPTVAALSFVFDKSTDLAIIQKAISGFRKCAMISAHYGMSDVFDNLVISLCKFTTLMSFTETPETLPVSFGGNNKAQLAARTVFNLAHRHGDILREGWKNLLDCILQLYRAKLLPQVMVEAEDFIHPNRIVSLIREDVPVMPRAESGILSSFYSYITLTADTQAQRAPNPEDQAAKESAKHCIQDCHPDHLVMESKFLRIDSLQELVKALIYACHGPDGHASLGTNYNEDSAVFLLEFLIKIVLQNRDRVGDIWPSVRDHLYSLVMGAGASEHNFLLERAVVGILQLAIRLLRREEMAPQVLQTLRILLLLKPPALMRVARQIAYAMHELLVTTAANIHLSQDWSTLFTLMECVGAGSKPPRILSGLEGMMEATEGLTDAGAQSDSEIGSGRDAQDSGQGSERGYTSDSELYESQGVLSTPKHILHNRLSLESVGGWILVGKEGEIETVQVRPLPVNQYNIILECELQPHDPNAFMKVCESLSFLIRDVAHITPENFESCVHCIRLFVEASLNGGNSSWKQSKGRDCRDKKFTKTGNRKKSEVGRMKKSRSSPSHVVQGYDADDDEQGEEFPSGYQEICIQLLDLMHTLHTRAGSIFQSWAAEQTVSVEEGSGVKSVTNTSLWTRCWCPLLQGISRLCCDTRRNVRTSALTYLQRALLVHDLQALTPCEWESCFNKVLFPLLSKLLENLSPQDPIGMEETRMRGATLLCKVFLQHLNPLLSLPTFTALWLTILDFMEKYMKTDGSDLLNEAIPESLKNMLLVMDTAGIFQRPEEGYGPANCQLWLITWDRIHAFLPGLKDEVFKPPPSPLPHVSTESLSKEASPDKESLNTMSKTTLQQQQQKTSEDSKVPPPPQRCPMVQDLVPEINTKDKLSGPSTLTSAPDLPSSVILHPPAFTISPPPPISTHVHTTTSTVPLLLNPSVMGHISPQTLPRHPPCETKDESFLGS</sequence>
<evidence type="ECO:0000256" key="1">
    <source>
        <dbReference type="SAM" id="MobiDB-lite"/>
    </source>
</evidence>
<feature type="compositionally biased region" description="Basic and acidic residues" evidence="1">
    <location>
        <begin position="1981"/>
        <end position="1993"/>
    </location>
</feature>
<gene>
    <name evidence="4" type="primary">LOC106458086</name>
</gene>
<dbReference type="InterPro" id="IPR023394">
    <property type="entry name" value="Sec7_C_sf"/>
</dbReference>
<dbReference type="SMART" id="SM00222">
    <property type="entry name" value="Sec7"/>
    <property type="match status" value="1"/>
</dbReference>
<feature type="region of interest" description="Disordered" evidence="1">
    <location>
        <begin position="226"/>
        <end position="273"/>
    </location>
</feature>
<evidence type="ECO:0000313" key="4">
    <source>
        <dbReference type="RefSeq" id="XP_022240114.1"/>
    </source>
</evidence>
<feature type="region of interest" description="Disordered" evidence="1">
    <location>
        <begin position="1971"/>
        <end position="1993"/>
    </location>
</feature>
<dbReference type="Pfam" id="PF23325">
    <property type="entry name" value="TPR_28"/>
    <property type="match status" value="1"/>
</dbReference>
<evidence type="ECO:0000313" key="3">
    <source>
        <dbReference type="Proteomes" id="UP000694941"/>
    </source>
</evidence>
<feature type="domain" description="SEC7" evidence="2">
    <location>
        <begin position="806"/>
        <end position="996"/>
    </location>
</feature>
<dbReference type="SUPFAM" id="SSF48425">
    <property type="entry name" value="Sec7 domain"/>
    <property type="match status" value="1"/>
</dbReference>
<name>A0ABM1S909_LIMPO</name>
<dbReference type="Gene3D" id="1.10.220.20">
    <property type="match status" value="1"/>
</dbReference>
<dbReference type="InterPro" id="IPR000904">
    <property type="entry name" value="Sec7_dom"/>
</dbReference>
<feature type="compositionally biased region" description="Basic and acidic residues" evidence="1">
    <location>
        <begin position="1863"/>
        <end position="1873"/>
    </location>
</feature>
<feature type="compositionally biased region" description="Basic and acidic residues" evidence="1">
    <location>
        <begin position="305"/>
        <end position="314"/>
    </location>
</feature>
<dbReference type="CDD" id="cd00171">
    <property type="entry name" value="Sec7"/>
    <property type="match status" value="1"/>
</dbReference>
<feature type="region of interest" description="Disordered" evidence="1">
    <location>
        <begin position="1561"/>
        <end position="1614"/>
    </location>
</feature>
<organism evidence="3 4">
    <name type="scientific">Limulus polyphemus</name>
    <name type="common">Atlantic horseshoe crab</name>
    <dbReference type="NCBI Taxonomy" id="6850"/>
    <lineage>
        <taxon>Eukaryota</taxon>
        <taxon>Metazoa</taxon>
        <taxon>Ecdysozoa</taxon>
        <taxon>Arthropoda</taxon>
        <taxon>Chelicerata</taxon>
        <taxon>Merostomata</taxon>
        <taxon>Xiphosura</taxon>
        <taxon>Limulidae</taxon>
        <taxon>Limulus</taxon>
    </lineage>
</organism>
<dbReference type="GeneID" id="106458086"/>
<dbReference type="Proteomes" id="UP000694941">
    <property type="component" value="Unplaced"/>
</dbReference>
<feature type="region of interest" description="Disordered" evidence="1">
    <location>
        <begin position="286"/>
        <end position="330"/>
    </location>
</feature>
<dbReference type="Pfam" id="PF12783">
    <property type="entry name" value="Sec7-like_HUS"/>
    <property type="match status" value="1"/>
</dbReference>
<dbReference type="InterPro" id="IPR032691">
    <property type="entry name" value="Mon2/Sec7/BIG1-like_HUS"/>
</dbReference>
<dbReference type="PANTHER" id="PTHR10663">
    <property type="entry name" value="GUANYL-NUCLEOTIDE EXCHANGE FACTOR"/>
    <property type="match status" value="1"/>
</dbReference>
<feature type="compositionally biased region" description="Basic and acidic residues" evidence="1">
    <location>
        <begin position="1568"/>
        <end position="1577"/>
    </location>
</feature>
<dbReference type="Gene3D" id="1.10.1000.11">
    <property type="entry name" value="Arf Nucleotide-binding Site Opener,domain 2"/>
    <property type="match status" value="1"/>
</dbReference>
<evidence type="ECO:0000259" key="2">
    <source>
        <dbReference type="PROSITE" id="PS50190"/>
    </source>
</evidence>
<feature type="region of interest" description="Disordered" evidence="1">
    <location>
        <begin position="1422"/>
        <end position="1451"/>
    </location>
</feature>
<feature type="region of interest" description="Disordered" evidence="1">
    <location>
        <begin position="1851"/>
        <end position="1905"/>
    </location>
</feature>
<dbReference type="RefSeq" id="XP_022240114.1">
    <property type="nucleotide sequence ID" value="XM_022384406.1"/>
</dbReference>
<accession>A0ABM1S909</accession>
<dbReference type="PANTHER" id="PTHR10663:SF388">
    <property type="entry name" value="GOLGI-SPECIFIC BREFELDIN A-RESISTANCE GUANINE NUCLEOTIDE EXCHANGE FACTOR 1"/>
    <property type="match status" value="1"/>
</dbReference>
<feature type="compositionally biased region" description="Basic residues" evidence="1">
    <location>
        <begin position="233"/>
        <end position="247"/>
    </location>
</feature>